<dbReference type="Gene3D" id="3.30.560.10">
    <property type="entry name" value="Glucose Oxidase, domain 3"/>
    <property type="match status" value="1"/>
</dbReference>
<protein>
    <submittedName>
        <fullName evidence="1">Choline dehydrogenase, mitochondrial</fullName>
    </submittedName>
</protein>
<evidence type="ECO:0000313" key="2">
    <source>
        <dbReference type="Proteomes" id="UP000286415"/>
    </source>
</evidence>
<dbReference type="EMBL" id="NIRI02000056">
    <property type="protein sequence ID" value="KAG5442908.1"/>
    <property type="molecule type" value="Genomic_DNA"/>
</dbReference>
<dbReference type="InParanoid" id="A0A3R7FLG0"/>
<keyword evidence="2" id="KW-1185">Reference proteome</keyword>
<gene>
    <name evidence="1" type="ORF">CSKR_107396</name>
</gene>
<organism evidence="1 2">
    <name type="scientific">Clonorchis sinensis</name>
    <name type="common">Chinese liver fluke</name>
    <dbReference type="NCBI Taxonomy" id="79923"/>
    <lineage>
        <taxon>Eukaryota</taxon>
        <taxon>Metazoa</taxon>
        <taxon>Spiralia</taxon>
        <taxon>Lophotrochozoa</taxon>
        <taxon>Platyhelminthes</taxon>
        <taxon>Trematoda</taxon>
        <taxon>Digenea</taxon>
        <taxon>Opisthorchiida</taxon>
        <taxon>Opisthorchiata</taxon>
        <taxon>Opisthorchiidae</taxon>
        <taxon>Clonorchis</taxon>
    </lineage>
</organism>
<dbReference type="Gene3D" id="3.50.50.60">
    <property type="entry name" value="FAD/NAD(P)-binding domain"/>
    <property type="match status" value="1"/>
</dbReference>
<proteinExistence type="predicted"/>
<dbReference type="STRING" id="79923.A0A3R7FLG0"/>
<dbReference type="OrthoDB" id="269227at2759"/>
<reference evidence="1 2" key="2">
    <citation type="journal article" date="2021" name="Genomics">
        <title>High-quality reference genome for Clonorchis sinensis.</title>
        <authorList>
            <person name="Young N.D."/>
            <person name="Stroehlein A.J."/>
            <person name="Kinkar L."/>
            <person name="Wang T."/>
            <person name="Sohn W.M."/>
            <person name="Chang B.C.H."/>
            <person name="Kaur P."/>
            <person name="Weisz D."/>
            <person name="Dudchenko O."/>
            <person name="Aiden E.L."/>
            <person name="Korhonen P.K."/>
            <person name="Gasser R.B."/>
        </authorList>
    </citation>
    <scope>NUCLEOTIDE SEQUENCE [LARGE SCALE GENOMIC DNA]</scope>
    <source>
        <strain evidence="1">Cs-k2</strain>
    </source>
</reference>
<comment type="caution">
    <text evidence="1">The sequence shown here is derived from an EMBL/GenBank/DDBJ whole genome shotgun (WGS) entry which is preliminary data.</text>
</comment>
<name>A0A3R7FLG0_CLOSI</name>
<reference evidence="1 2" key="1">
    <citation type="journal article" date="2018" name="Biotechnol. Adv.">
        <title>Improved genomic resources and new bioinformatic workflow for the carcinogenic parasite Clonorchis sinensis: Biotechnological implications.</title>
        <authorList>
            <person name="Wang D."/>
            <person name="Korhonen P.K."/>
            <person name="Gasser R.B."/>
            <person name="Young N.D."/>
        </authorList>
    </citation>
    <scope>NUCLEOTIDE SEQUENCE [LARGE SCALE GENOMIC DNA]</scope>
    <source>
        <strain evidence="1">Cs-k2</strain>
    </source>
</reference>
<accession>A0A3R7FLG0</accession>
<evidence type="ECO:0000313" key="1">
    <source>
        <dbReference type="EMBL" id="KAG5442908.1"/>
    </source>
</evidence>
<dbReference type="AlphaFoldDB" id="A0A3R7FLG0"/>
<dbReference type="Proteomes" id="UP000286415">
    <property type="component" value="Unassembled WGS sequence"/>
</dbReference>
<sequence length="218" mass="24561">MLPAIQSIKQLLLPTGRMVGGTAMLNAMLFSFGHPEDETFQLFSQWNPRFFSELYQEPGRAVTGCHFTPSSNYRHYLNEKFHVALSEVFKSLGLPARDSPDGWVREGMQTPLVFVQDYRRWSPYTNCLEPLLQHKDAQVTILPETLVEKVNDDILEGGTADVRGDMAQWLKHEFTDRKVRGSNPTSVSRLPLFRLGQPGSVSSLVIHSSSMAPKGCYS</sequence>
<dbReference type="InterPro" id="IPR036188">
    <property type="entry name" value="FAD/NAD-bd_sf"/>
</dbReference>